<keyword evidence="3" id="KW-1185">Reference proteome</keyword>
<keyword evidence="1" id="KW-1133">Transmembrane helix</keyword>
<evidence type="ECO:0000256" key="1">
    <source>
        <dbReference type="SAM" id="Phobius"/>
    </source>
</evidence>
<dbReference type="EMBL" id="CP120863">
    <property type="protein sequence ID" value="WFE91923.1"/>
    <property type="molecule type" value="Genomic_DNA"/>
</dbReference>
<keyword evidence="1" id="KW-0812">Transmembrane</keyword>
<name>A0ABY8FH76_9HYPH</name>
<feature type="transmembrane region" description="Helical" evidence="1">
    <location>
        <begin position="20"/>
        <end position="40"/>
    </location>
</feature>
<evidence type="ECO:0000313" key="3">
    <source>
        <dbReference type="Proteomes" id="UP001209803"/>
    </source>
</evidence>
<keyword evidence="1" id="KW-0472">Membrane</keyword>
<reference evidence="2 3" key="1">
    <citation type="submission" date="2023-03" db="EMBL/GenBank/DDBJ databases">
        <title>Roseibium porphyridii sp. nov. and Roseibium rhodosorbium sp. nov. isolated from marine algae, Porphyridium cruentum and Rhodosorus marinus, respectively.</title>
        <authorList>
            <person name="Lee M.W."/>
            <person name="Choi B.J."/>
            <person name="Lee J.K."/>
            <person name="Choi D.G."/>
            <person name="Baek J.H."/>
            <person name="Bayburt H."/>
            <person name="Kim J.M."/>
            <person name="Han D.M."/>
            <person name="Kim K.H."/>
            <person name="Jeon C.O."/>
        </authorList>
    </citation>
    <scope>NUCLEOTIDE SEQUENCE [LARGE SCALE GENOMIC DNA]</scope>
    <source>
        <strain evidence="2 3">KMA01</strain>
    </source>
</reference>
<accession>A0ABY8FH76</accession>
<sequence>MTIETDKARAAETSPHHVVLKMLLVSTLLAAASLAAVAMVH</sequence>
<protein>
    <submittedName>
        <fullName evidence="2">Uncharacterized protein</fullName>
    </submittedName>
</protein>
<gene>
    <name evidence="2" type="ORF">K1718_11340</name>
</gene>
<organism evidence="2 3">
    <name type="scientific">Roseibium porphyridii</name>
    <dbReference type="NCBI Taxonomy" id="2866279"/>
    <lineage>
        <taxon>Bacteria</taxon>
        <taxon>Pseudomonadati</taxon>
        <taxon>Pseudomonadota</taxon>
        <taxon>Alphaproteobacteria</taxon>
        <taxon>Hyphomicrobiales</taxon>
        <taxon>Stappiaceae</taxon>
        <taxon>Roseibium</taxon>
    </lineage>
</organism>
<dbReference type="RefSeq" id="WP_256366685.1">
    <property type="nucleotide sequence ID" value="NZ_CP120863.1"/>
</dbReference>
<dbReference type="Proteomes" id="UP001209803">
    <property type="component" value="Chromosome"/>
</dbReference>
<evidence type="ECO:0000313" key="2">
    <source>
        <dbReference type="EMBL" id="WFE91923.1"/>
    </source>
</evidence>
<proteinExistence type="predicted"/>